<keyword evidence="4 12" id="KW-0227">DNA damage</keyword>
<dbReference type="FunFam" id="1.10.340.30:FF:000001">
    <property type="entry name" value="Endonuclease III"/>
    <property type="match status" value="1"/>
</dbReference>
<dbReference type="SUPFAM" id="SSF48150">
    <property type="entry name" value="DNA-glycosylase"/>
    <property type="match status" value="1"/>
</dbReference>
<dbReference type="CDD" id="cd00056">
    <property type="entry name" value="ENDO3c"/>
    <property type="match status" value="1"/>
</dbReference>
<dbReference type="SMART" id="SM00525">
    <property type="entry name" value="FES"/>
    <property type="match status" value="1"/>
</dbReference>
<name>A0AAT9G4Q1_9ENTR</name>
<dbReference type="PANTHER" id="PTHR10359">
    <property type="entry name" value="A/G-SPECIFIC ADENINE GLYCOSYLASE/ENDONUCLEASE III"/>
    <property type="match status" value="1"/>
</dbReference>
<keyword evidence="8 12" id="KW-0238">DNA-binding</keyword>
<feature type="binding site" evidence="12">
    <location>
        <position position="203"/>
    </location>
    <ligand>
        <name>[4Fe-4S] cluster</name>
        <dbReference type="ChEBI" id="CHEBI:49883"/>
    </ligand>
</feature>
<keyword evidence="11 12" id="KW-0326">Glycosidase</keyword>
<keyword evidence="5 12" id="KW-0378">Hydrolase</keyword>
<dbReference type="EC" id="4.2.99.18" evidence="12"/>
<keyword evidence="2 12" id="KW-0004">4Fe-4S</keyword>
<dbReference type="PIRSF" id="PIRSF001435">
    <property type="entry name" value="Nth"/>
    <property type="match status" value="1"/>
</dbReference>
<dbReference type="GO" id="GO:0019104">
    <property type="term" value="F:DNA N-glycosylase activity"/>
    <property type="evidence" value="ECO:0007669"/>
    <property type="project" value="UniProtKB-UniRule"/>
</dbReference>
<evidence type="ECO:0000256" key="4">
    <source>
        <dbReference type="ARBA" id="ARBA00022763"/>
    </source>
</evidence>
<dbReference type="InterPro" id="IPR003265">
    <property type="entry name" value="HhH-GPD_domain"/>
</dbReference>
<dbReference type="Gene3D" id="1.10.340.30">
    <property type="entry name" value="Hypothetical protein, domain 2"/>
    <property type="match status" value="1"/>
</dbReference>
<feature type="binding site" evidence="12">
    <location>
        <position position="187"/>
    </location>
    <ligand>
        <name>[4Fe-4S] cluster</name>
        <dbReference type="ChEBI" id="CHEBI:49883"/>
    </ligand>
</feature>
<dbReference type="PROSITE" id="PS00764">
    <property type="entry name" value="ENDONUCLEASE_III_1"/>
    <property type="match status" value="1"/>
</dbReference>
<sequence>MYEKKRIALLKYLQKNNPYPKTALNYNSVFELLIAVVLSAQTTDIAVNKATAKLFTIANTAKKIIKLNIYEISLYIKSVGLYNNKAKNIYNLSQILCDCYDGNVPNNRNLLEALPGVGRKSANIVLNVFFNQPTIAVDTHVFRVCNRTNFAVGHNVLEVEQKLLQIVPDEFKKNCHLWFMLHGRHICKAKKPLCNSCYIKNICEFKGKN</sequence>
<proteinExistence type="inferred from homology"/>
<dbReference type="FunFam" id="1.10.1670.10:FF:000001">
    <property type="entry name" value="Endonuclease III"/>
    <property type="match status" value="1"/>
</dbReference>
<dbReference type="SMART" id="SM00478">
    <property type="entry name" value="ENDO3c"/>
    <property type="match status" value="1"/>
</dbReference>
<evidence type="ECO:0000256" key="1">
    <source>
        <dbReference type="ARBA" id="ARBA00008343"/>
    </source>
</evidence>
<protein>
    <recommendedName>
        <fullName evidence="12">Endonuclease III</fullName>
        <ecNumber evidence="12">4.2.99.18</ecNumber>
    </recommendedName>
    <alternativeName>
        <fullName evidence="12">DNA-(apurinic or apyrimidinic site) lyase</fullName>
    </alternativeName>
</protein>
<feature type="domain" description="HhH-GPD" evidence="13">
    <location>
        <begin position="38"/>
        <end position="185"/>
    </location>
</feature>
<dbReference type="AlphaFoldDB" id="A0AAT9G4Q1"/>
<dbReference type="Gene3D" id="1.10.1670.10">
    <property type="entry name" value="Helix-hairpin-Helix base-excision DNA repair enzymes (C-terminal)"/>
    <property type="match status" value="1"/>
</dbReference>
<dbReference type="InterPro" id="IPR011257">
    <property type="entry name" value="DNA_glycosylase"/>
</dbReference>
<comment type="similarity">
    <text evidence="1 12">Belongs to the Nth/MutY family.</text>
</comment>
<dbReference type="GO" id="GO:0046872">
    <property type="term" value="F:metal ion binding"/>
    <property type="evidence" value="ECO:0007669"/>
    <property type="project" value="UniProtKB-KW"/>
</dbReference>
<keyword evidence="9 12" id="KW-0234">DNA repair</keyword>
<evidence type="ECO:0000256" key="8">
    <source>
        <dbReference type="ARBA" id="ARBA00023125"/>
    </source>
</evidence>
<evidence type="ECO:0000256" key="12">
    <source>
        <dbReference type="HAMAP-Rule" id="MF_00942"/>
    </source>
</evidence>
<gene>
    <name evidence="12 14" type="primary">nth</name>
    <name evidence="14" type="ORF">ACHINZ_3840</name>
</gene>
<dbReference type="EMBL" id="AP028961">
    <property type="protein sequence ID" value="BET44712.1"/>
    <property type="molecule type" value="Genomic_DNA"/>
</dbReference>
<dbReference type="GO" id="GO:0140078">
    <property type="term" value="F:class I DNA-(apurinic or apyrimidinic site) endonuclease activity"/>
    <property type="evidence" value="ECO:0007669"/>
    <property type="project" value="UniProtKB-EC"/>
</dbReference>
<keyword evidence="10 12" id="KW-0456">Lyase</keyword>
<organism evidence="14">
    <name type="scientific">Candidatus Aschnera chinzeii</name>
    <dbReference type="NCBI Taxonomy" id="1485666"/>
    <lineage>
        <taxon>Bacteria</taxon>
        <taxon>Pseudomonadati</taxon>
        <taxon>Pseudomonadota</taxon>
        <taxon>Gammaproteobacteria</taxon>
        <taxon>Enterobacterales</taxon>
        <taxon>Enterobacteriaceae</taxon>
        <taxon>Candidatus Aschnera</taxon>
    </lineage>
</organism>
<evidence type="ECO:0000256" key="5">
    <source>
        <dbReference type="ARBA" id="ARBA00022801"/>
    </source>
</evidence>
<keyword evidence="14" id="KW-0540">Nuclease</keyword>
<dbReference type="GO" id="GO:0006285">
    <property type="term" value="P:base-excision repair, AP site formation"/>
    <property type="evidence" value="ECO:0007669"/>
    <property type="project" value="TreeGrafter"/>
</dbReference>
<dbReference type="InterPro" id="IPR005759">
    <property type="entry name" value="Nth"/>
</dbReference>
<evidence type="ECO:0000256" key="3">
    <source>
        <dbReference type="ARBA" id="ARBA00022723"/>
    </source>
</evidence>
<reference evidence="14" key="2">
    <citation type="submission" date="2023-10" db="EMBL/GenBank/DDBJ databases">
        <authorList>
            <person name="Koga R."/>
            <person name="Fukatsu T."/>
        </authorList>
    </citation>
    <scope>NUCLEOTIDE SEQUENCE</scope>
    <source>
        <strain evidence="14">Kw-01</strain>
    </source>
</reference>
<evidence type="ECO:0000259" key="13">
    <source>
        <dbReference type="SMART" id="SM00478"/>
    </source>
</evidence>
<comment type="cofactor">
    <cofactor evidence="12">
        <name>[4Fe-4S] cluster</name>
        <dbReference type="ChEBI" id="CHEBI:49883"/>
    </cofactor>
    <text evidence="12">Binds 1 [4Fe-4S] cluster.</text>
</comment>
<evidence type="ECO:0000256" key="9">
    <source>
        <dbReference type="ARBA" id="ARBA00023204"/>
    </source>
</evidence>
<evidence type="ECO:0000256" key="7">
    <source>
        <dbReference type="ARBA" id="ARBA00023014"/>
    </source>
</evidence>
<keyword evidence="6 12" id="KW-0408">Iron</keyword>
<evidence type="ECO:0000256" key="11">
    <source>
        <dbReference type="ARBA" id="ARBA00023295"/>
    </source>
</evidence>
<dbReference type="NCBIfam" id="TIGR01083">
    <property type="entry name" value="nth"/>
    <property type="match status" value="1"/>
</dbReference>
<feature type="binding site" evidence="12">
    <location>
        <position position="194"/>
    </location>
    <ligand>
        <name>[4Fe-4S] cluster</name>
        <dbReference type="ChEBI" id="CHEBI:49883"/>
    </ligand>
</feature>
<dbReference type="InterPro" id="IPR003651">
    <property type="entry name" value="Endonuclease3_FeS-loop_motif"/>
</dbReference>
<reference evidence="14" key="1">
    <citation type="journal article" date="2023" name="Front. Microbiol.">
        <title>Genome analysis of Candidatus Aschnera chinzeii, the bacterial endosymbiont of the blood-sucking bat fly Penicillidia jenynsii (Insecta: Diptera: Nycteribiidae).</title>
        <authorList>
            <person name="Koga R."/>
            <person name="Moriyama M."/>
            <person name="Nozaki T."/>
            <person name="Fukatsu T."/>
        </authorList>
    </citation>
    <scope>NUCLEOTIDE SEQUENCE</scope>
    <source>
        <strain evidence="14">Kw-01</strain>
    </source>
</reference>
<keyword evidence="3 12" id="KW-0479">Metal-binding</keyword>
<evidence type="ECO:0000313" key="14">
    <source>
        <dbReference type="EMBL" id="BET44712.1"/>
    </source>
</evidence>
<dbReference type="GO" id="GO:0003677">
    <property type="term" value="F:DNA binding"/>
    <property type="evidence" value="ECO:0007669"/>
    <property type="project" value="UniProtKB-UniRule"/>
</dbReference>
<dbReference type="GO" id="GO:0051539">
    <property type="term" value="F:4 iron, 4 sulfur cluster binding"/>
    <property type="evidence" value="ECO:0007669"/>
    <property type="project" value="UniProtKB-UniRule"/>
</dbReference>
<keyword evidence="7 12" id="KW-0411">Iron-sulfur</keyword>
<comment type="function">
    <text evidence="12">DNA repair enzyme that has both DNA N-glycosylase activity and AP-lyase activity. The DNA N-glycosylase activity releases various damaged pyrimidines from DNA by cleaving the N-glycosidic bond, leaving an AP (apurinic/apyrimidinic) site. The AP-lyase activity cleaves the phosphodiester bond 3' to the AP site by a beta-elimination, leaving a 3'-terminal unsaturated sugar and a product with a terminal 5'-phosphate.</text>
</comment>
<comment type="catalytic activity">
    <reaction evidence="12">
        <text>2'-deoxyribonucleotide-(2'-deoxyribose 5'-phosphate)-2'-deoxyribonucleotide-DNA = a 3'-end 2'-deoxyribonucleotide-(2,3-dehydro-2,3-deoxyribose 5'-phosphate)-DNA + a 5'-end 5'-phospho-2'-deoxyribonucleoside-DNA + H(+)</text>
        <dbReference type="Rhea" id="RHEA:66592"/>
        <dbReference type="Rhea" id="RHEA-COMP:13180"/>
        <dbReference type="Rhea" id="RHEA-COMP:16897"/>
        <dbReference type="Rhea" id="RHEA-COMP:17067"/>
        <dbReference type="ChEBI" id="CHEBI:15378"/>
        <dbReference type="ChEBI" id="CHEBI:136412"/>
        <dbReference type="ChEBI" id="CHEBI:157695"/>
        <dbReference type="ChEBI" id="CHEBI:167181"/>
        <dbReference type="EC" id="4.2.99.18"/>
    </reaction>
</comment>
<evidence type="ECO:0000256" key="10">
    <source>
        <dbReference type="ARBA" id="ARBA00023239"/>
    </source>
</evidence>
<keyword evidence="14" id="KW-0255">Endonuclease</keyword>
<feature type="binding site" evidence="12">
    <location>
        <position position="197"/>
    </location>
    <ligand>
        <name>[4Fe-4S] cluster</name>
        <dbReference type="ChEBI" id="CHEBI:49883"/>
    </ligand>
</feature>
<accession>A0AAT9G4Q1</accession>
<dbReference type="HAMAP" id="MF_00942">
    <property type="entry name" value="Nth"/>
    <property type="match status" value="1"/>
</dbReference>
<dbReference type="PANTHER" id="PTHR10359:SF18">
    <property type="entry name" value="ENDONUCLEASE III"/>
    <property type="match status" value="1"/>
</dbReference>
<evidence type="ECO:0000256" key="6">
    <source>
        <dbReference type="ARBA" id="ARBA00023004"/>
    </source>
</evidence>
<dbReference type="InterPro" id="IPR004035">
    <property type="entry name" value="Endouclease-III_FeS-bd_BS"/>
</dbReference>
<dbReference type="Pfam" id="PF00730">
    <property type="entry name" value="HhH-GPD"/>
    <property type="match status" value="1"/>
</dbReference>
<evidence type="ECO:0000256" key="2">
    <source>
        <dbReference type="ARBA" id="ARBA00022485"/>
    </source>
</evidence>
<dbReference type="InterPro" id="IPR023170">
    <property type="entry name" value="HhH_base_excis_C"/>
</dbReference>